<protein>
    <submittedName>
        <fullName evidence="2">Iron-sulfur cluster biosynthesis family protein</fullName>
    </submittedName>
</protein>
<evidence type="ECO:0000313" key="2">
    <source>
        <dbReference type="EMBL" id="QQT00066.1"/>
    </source>
</evidence>
<dbReference type="KEGG" id="ppsr:I6J18_21205"/>
<dbReference type="Proteomes" id="UP000595254">
    <property type="component" value="Chromosome"/>
</dbReference>
<evidence type="ECO:0000313" key="3">
    <source>
        <dbReference type="Proteomes" id="UP000595254"/>
    </source>
</evidence>
<reference evidence="2 3" key="1">
    <citation type="submission" date="2021-01" db="EMBL/GenBank/DDBJ databases">
        <title>FDA dAtabase for Regulatory Grade micrObial Sequences (FDA-ARGOS): Supporting development and validation of Infectious Disease Dx tests.</title>
        <authorList>
            <person name="Nelson B."/>
            <person name="Plummer A."/>
            <person name="Tallon L."/>
            <person name="Sadzewicz L."/>
            <person name="Zhao X."/>
            <person name="Boylan J."/>
            <person name="Ott S."/>
            <person name="Bowen H."/>
            <person name="Vavikolanu K."/>
            <person name="Mehta A."/>
            <person name="Aluvathingal J."/>
            <person name="Nadendla S."/>
            <person name="Myers T."/>
            <person name="Yan Y."/>
            <person name="Sichtig H."/>
        </authorList>
    </citation>
    <scope>NUCLEOTIDE SEQUENCE [LARGE SCALE GENOMIC DNA]</scope>
    <source>
        <strain evidence="2 3">FDAARGOS_1161</strain>
    </source>
</reference>
<dbReference type="SUPFAM" id="SSF89360">
    <property type="entry name" value="HesB-like domain"/>
    <property type="match status" value="1"/>
</dbReference>
<gene>
    <name evidence="2" type="ORF">I6J18_21205</name>
</gene>
<dbReference type="RefSeq" id="WP_040375024.1">
    <property type="nucleotide sequence ID" value="NZ_CP068053.1"/>
</dbReference>
<dbReference type="AlphaFoldDB" id="A0A974NLF9"/>
<feature type="domain" description="Core" evidence="1">
    <location>
        <begin position="1"/>
        <end position="104"/>
    </location>
</feature>
<dbReference type="Gene3D" id="2.60.300.12">
    <property type="entry name" value="HesB-like domain"/>
    <property type="match status" value="1"/>
</dbReference>
<accession>A0A974NLF9</accession>
<evidence type="ECO:0000259" key="1">
    <source>
        <dbReference type="Pfam" id="PF01521"/>
    </source>
</evidence>
<sequence>MKIEWTESAIEKITEKIADREGYLLLKYDTEGNGCVMNGVTALWLMDELDEKEDVEISTNLMPVYVEKSKMIFMDDELKIDFVPSVNSFQLKSPNQMLNPRLSFMNRTK</sequence>
<organism evidence="2 3">
    <name type="scientific">Peribacillus psychrosaccharolyticus</name>
    <name type="common">Bacillus psychrosaccharolyticus</name>
    <dbReference type="NCBI Taxonomy" id="1407"/>
    <lineage>
        <taxon>Bacteria</taxon>
        <taxon>Bacillati</taxon>
        <taxon>Bacillota</taxon>
        <taxon>Bacilli</taxon>
        <taxon>Bacillales</taxon>
        <taxon>Bacillaceae</taxon>
        <taxon>Peribacillus</taxon>
    </lineage>
</organism>
<dbReference type="InterPro" id="IPR000361">
    <property type="entry name" value="ATAP_core_dom"/>
</dbReference>
<keyword evidence="3" id="KW-1185">Reference proteome</keyword>
<dbReference type="Pfam" id="PF01521">
    <property type="entry name" value="Fe-S_biosyn"/>
    <property type="match status" value="1"/>
</dbReference>
<name>A0A974NLF9_PERPY</name>
<dbReference type="InterPro" id="IPR035903">
    <property type="entry name" value="HesB-like_dom_sf"/>
</dbReference>
<dbReference type="EMBL" id="CP068053">
    <property type="protein sequence ID" value="QQT00066.1"/>
    <property type="molecule type" value="Genomic_DNA"/>
</dbReference>
<proteinExistence type="predicted"/>